<organism evidence="1 2">
    <name type="scientific">Asbolus verrucosus</name>
    <name type="common">Desert ironclad beetle</name>
    <dbReference type="NCBI Taxonomy" id="1661398"/>
    <lineage>
        <taxon>Eukaryota</taxon>
        <taxon>Metazoa</taxon>
        <taxon>Ecdysozoa</taxon>
        <taxon>Arthropoda</taxon>
        <taxon>Hexapoda</taxon>
        <taxon>Insecta</taxon>
        <taxon>Pterygota</taxon>
        <taxon>Neoptera</taxon>
        <taxon>Endopterygota</taxon>
        <taxon>Coleoptera</taxon>
        <taxon>Polyphaga</taxon>
        <taxon>Cucujiformia</taxon>
        <taxon>Tenebrionidae</taxon>
        <taxon>Pimeliinae</taxon>
        <taxon>Asbolus</taxon>
    </lineage>
</organism>
<comment type="caution">
    <text evidence="1">The sequence shown here is derived from an EMBL/GenBank/DDBJ whole genome shotgun (WGS) entry which is preliminary data.</text>
</comment>
<dbReference type="OrthoDB" id="6747142at2759"/>
<dbReference type="Proteomes" id="UP000292052">
    <property type="component" value="Unassembled WGS sequence"/>
</dbReference>
<protein>
    <submittedName>
        <fullName evidence="1">Uncharacterized protein</fullName>
    </submittedName>
</protein>
<name>A0A482VLJ0_ASBVE</name>
<accession>A0A482VLJ0</accession>
<evidence type="ECO:0000313" key="2">
    <source>
        <dbReference type="Proteomes" id="UP000292052"/>
    </source>
</evidence>
<dbReference type="AlphaFoldDB" id="A0A482VLJ0"/>
<gene>
    <name evidence="1" type="ORF">BDFB_012950</name>
</gene>
<proteinExistence type="predicted"/>
<keyword evidence="2" id="KW-1185">Reference proteome</keyword>
<sequence>MPLRDYTPVLRIHNQQLTSAVLFKLQDFEEFLSKITNMLLLMKNVLKDVVLGDLKNYMVILSPHQIIHFKSKNSDDDVYKPLYLAVDTVRTVIDFGEHLVNLLQTPRIKHKCYPDYNMFILNVALYIMEHGCHNNNFDKILLDIVKSRYEKNPTLYEICFKLPCTVKKDVDEKIRYFLDHDNFNYE</sequence>
<reference evidence="1 2" key="1">
    <citation type="submission" date="2017-03" db="EMBL/GenBank/DDBJ databases">
        <title>Genome of the blue death feigning beetle - Asbolus verrucosus.</title>
        <authorList>
            <person name="Rider S.D."/>
        </authorList>
    </citation>
    <scope>NUCLEOTIDE SEQUENCE [LARGE SCALE GENOMIC DNA]</scope>
    <source>
        <strain evidence="1">Butters</strain>
        <tissue evidence="1">Head and leg muscle</tissue>
    </source>
</reference>
<dbReference type="EMBL" id="QDEB01090033">
    <property type="protein sequence ID" value="RZC33309.1"/>
    <property type="molecule type" value="Genomic_DNA"/>
</dbReference>
<evidence type="ECO:0000313" key="1">
    <source>
        <dbReference type="EMBL" id="RZC33309.1"/>
    </source>
</evidence>